<evidence type="ECO:0000259" key="1">
    <source>
        <dbReference type="Pfam" id="PF03781"/>
    </source>
</evidence>
<evidence type="ECO:0000313" key="2">
    <source>
        <dbReference type="EMBL" id="NYZ69484.1"/>
    </source>
</evidence>
<dbReference type="SUPFAM" id="SSF56436">
    <property type="entry name" value="C-type lectin-like"/>
    <property type="match status" value="1"/>
</dbReference>
<dbReference type="AlphaFoldDB" id="A0A853IHH4"/>
<keyword evidence="3" id="KW-1185">Reference proteome</keyword>
<dbReference type="Pfam" id="PF03781">
    <property type="entry name" value="FGE-sulfatase"/>
    <property type="match status" value="1"/>
</dbReference>
<dbReference type="InterPro" id="IPR016187">
    <property type="entry name" value="CTDL_fold"/>
</dbReference>
<accession>A0A853IHH4</accession>
<dbReference type="GO" id="GO:0120147">
    <property type="term" value="F:formylglycine-generating oxidase activity"/>
    <property type="evidence" value="ECO:0007669"/>
    <property type="project" value="TreeGrafter"/>
</dbReference>
<dbReference type="InterPro" id="IPR042095">
    <property type="entry name" value="SUMF_sf"/>
</dbReference>
<organism evidence="2 3">
    <name type="scientific">Spartinivicinus marinus</name>
    <dbReference type="NCBI Taxonomy" id="2994442"/>
    <lineage>
        <taxon>Bacteria</taxon>
        <taxon>Pseudomonadati</taxon>
        <taxon>Pseudomonadota</taxon>
        <taxon>Gammaproteobacteria</taxon>
        <taxon>Oceanospirillales</taxon>
        <taxon>Zooshikellaceae</taxon>
        <taxon>Spartinivicinus</taxon>
    </lineage>
</organism>
<dbReference type="PANTHER" id="PTHR23150:SF19">
    <property type="entry name" value="FORMYLGLYCINE-GENERATING ENZYME"/>
    <property type="match status" value="1"/>
</dbReference>
<dbReference type="InterPro" id="IPR005532">
    <property type="entry name" value="SUMF_dom"/>
</dbReference>
<dbReference type="EMBL" id="JACCKB010000091">
    <property type="protein sequence ID" value="NYZ69484.1"/>
    <property type="molecule type" value="Genomic_DNA"/>
</dbReference>
<feature type="domain" description="Sulfatase-modifying factor enzyme-like" evidence="1">
    <location>
        <begin position="46"/>
        <end position="282"/>
    </location>
</feature>
<protein>
    <submittedName>
        <fullName evidence="2">SUMF1/EgtB/PvdO family nonheme iron enzyme</fullName>
    </submittedName>
</protein>
<proteinExistence type="predicted"/>
<reference evidence="2 3" key="1">
    <citation type="submission" date="2020-07" db="EMBL/GenBank/DDBJ databases">
        <title>Endozoicomonas sp. nov., isolated from sediment.</title>
        <authorList>
            <person name="Gu T."/>
        </authorList>
    </citation>
    <scope>NUCLEOTIDE SEQUENCE [LARGE SCALE GENOMIC DNA]</scope>
    <source>
        <strain evidence="2 3">SM1973</strain>
    </source>
</reference>
<sequence>MGIYSILFFLVWIILSTLNSTVLAKEYTPEELEQAVKDLAERAEVNMVFIKGGEFWMGDQDPNDPNISSSELSRVKHRVKLDDFYLGEFEVTFEEFYIFIKVNSIKDVDEETTNYVIEKFSPKVPAFYVSWNNANDYCNWLADLTSKPFRLPTEAEWEYAARNRGKDINYSTNDGTLKVDINTDLYTLETYKELPEPVGHYPPNPLGLYGMEGGVSEWVNDWFDKNYFENSPLHNPEGPKNGKNKVYRGNKIGNNPKLIYLYNRRSAPVDTGELVFVGFRCAMSSL</sequence>
<name>A0A853IHH4_9GAMM</name>
<dbReference type="InterPro" id="IPR051043">
    <property type="entry name" value="Sulfatase_Mod_Factor_Kinase"/>
</dbReference>
<dbReference type="Proteomes" id="UP000569732">
    <property type="component" value="Unassembled WGS sequence"/>
</dbReference>
<dbReference type="PANTHER" id="PTHR23150">
    <property type="entry name" value="SULFATASE MODIFYING FACTOR 1, 2"/>
    <property type="match status" value="1"/>
</dbReference>
<comment type="caution">
    <text evidence="2">The sequence shown here is derived from an EMBL/GenBank/DDBJ whole genome shotgun (WGS) entry which is preliminary data.</text>
</comment>
<evidence type="ECO:0000313" key="3">
    <source>
        <dbReference type="Proteomes" id="UP000569732"/>
    </source>
</evidence>
<gene>
    <name evidence="2" type="ORF">H0A36_26050</name>
</gene>
<dbReference type="Gene3D" id="3.90.1580.10">
    <property type="entry name" value="paralog of FGE (formylglycine-generating enzyme)"/>
    <property type="match status" value="1"/>
</dbReference>
<dbReference type="RefSeq" id="WP_180571471.1">
    <property type="nucleotide sequence ID" value="NZ_JACCKB010000091.1"/>
</dbReference>